<evidence type="ECO:0000256" key="1">
    <source>
        <dbReference type="SAM" id="MobiDB-lite"/>
    </source>
</evidence>
<dbReference type="EMBL" id="JBHSQO010000001">
    <property type="protein sequence ID" value="MFC6087922.1"/>
    <property type="molecule type" value="Genomic_DNA"/>
</dbReference>
<feature type="chain" id="PRO_5046911304" evidence="2">
    <location>
        <begin position="31"/>
        <end position="73"/>
    </location>
</feature>
<dbReference type="RefSeq" id="WP_380631936.1">
    <property type="nucleotide sequence ID" value="NZ_JBHSQO010000001.1"/>
</dbReference>
<reference evidence="4" key="1">
    <citation type="journal article" date="2019" name="Int. J. Syst. Evol. Microbiol.">
        <title>The Global Catalogue of Microorganisms (GCM) 10K type strain sequencing project: providing services to taxonomists for standard genome sequencing and annotation.</title>
        <authorList>
            <consortium name="The Broad Institute Genomics Platform"/>
            <consortium name="The Broad Institute Genome Sequencing Center for Infectious Disease"/>
            <person name="Wu L."/>
            <person name="Ma J."/>
        </authorList>
    </citation>
    <scope>NUCLEOTIDE SEQUENCE [LARGE SCALE GENOMIC DNA]</scope>
    <source>
        <strain evidence="4">CGMCC 4.7246</strain>
    </source>
</reference>
<dbReference type="PROSITE" id="PS51257">
    <property type="entry name" value="PROKAR_LIPOPROTEIN"/>
    <property type="match status" value="1"/>
</dbReference>
<proteinExistence type="predicted"/>
<evidence type="ECO:0000313" key="3">
    <source>
        <dbReference type="EMBL" id="MFC6087922.1"/>
    </source>
</evidence>
<keyword evidence="4" id="KW-1185">Reference proteome</keyword>
<organism evidence="3 4">
    <name type="scientific">Saccharothrix lopnurensis</name>
    <dbReference type="NCBI Taxonomy" id="1670621"/>
    <lineage>
        <taxon>Bacteria</taxon>
        <taxon>Bacillati</taxon>
        <taxon>Actinomycetota</taxon>
        <taxon>Actinomycetes</taxon>
        <taxon>Pseudonocardiales</taxon>
        <taxon>Pseudonocardiaceae</taxon>
        <taxon>Saccharothrix</taxon>
    </lineage>
</organism>
<feature type="compositionally biased region" description="Low complexity" evidence="1">
    <location>
        <begin position="57"/>
        <end position="73"/>
    </location>
</feature>
<feature type="signal peptide" evidence="2">
    <location>
        <begin position="1"/>
        <end position="30"/>
    </location>
</feature>
<dbReference type="Proteomes" id="UP001596220">
    <property type="component" value="Unassembled WGS sequence"/>
</dbReference>
<evidence type="ECO:0000256" key="2">
    <source>
        <dbReference type="SAM" id="SignalP"/>
    </source>
</evidence>
<protein>
    <submittedName>
        <fullName evidence="3">Uncharacterized protein</fullName>
    </submittedName>
</protein>
<feature type="compositionally biased region" description="Polar residues" evidence="1">
    <location>
        <begin position="31"/>
        <end position="56"/>
    </location>
</feature>
<keyword evidence="2" id="KW-0732">Signal</keyword>
<name>A0ABW1NZP7_9PSEU</name>
<evidence type="ECO:0000313" key="4">
    <source>
        <dbReference type="Proteomes" id="UP001596220"/>
    </source>
</evidence>
<sequence length="73" mass="7310">MTTRPRGTTRAALLLCAAAVALLTGCGVTAQDQPQPLVTSPVNPAPTPTLTQRPDPTTSSAATTTTTATTSST</sequence>
<comment type="caution">
    <text evidence="3">The sequence shown here is derived from an EMBL/GenBank/DDBJ whole genome shotgun (WGS) entry which is preliminary data.</text>
</comment>
<gene>
    <name evidence="3" type="ORF">ACFP3R_01415</name>
</gene>
<accession>A0ABW1NZP7</accession>
<feature type="region of interest" description="Disordered" evidence="1">
    <location>
        <begin position="31"/>
        <end position="73"/>
    </location>
</feature>